<feature type="disulfide bond" evidence="10">
    <location>
        <begin position="378"/>
        <end position="442"/>
    </location>
</feature>
<evidence type="ECO:0000256" key="11">
    <source>
        <dbReference type="SAM" id="MobiDB-lite"/>
    </source>
</evidence>
<feature type="disulfide bond" evidence="10">
    <location>
        <begin position="317"/>
        <end position="327"/>
    </location>
</feature>
<feature type="disulfide bond" evidence="10">
    <location>
        <begin position="811"/>
        <end position="872"/>
    </location>
</feature>
<feature type="disulfide bond" evidence="10">
    <location>
        <begin position="1113"/>
        <end position="1177"/>
    </location>
</feature>
<feature type="disulfide bond" evidence="10">
    <location>
        <begin position="1008"/>
        <end position="1072"/>
    </location>
</feature>
<dbReference type="SMART" id="SM00202">
    <property type="entry name" value="SR"/>
    <property type="match status" value="15"/>
</dbReference>
<feature type="disulfide bond" evidence="10">
    <location>
        <begin position="798"/>
        <end position="862"/>
    </location>
</feature>
<feature type="disulfide bond" evidence="10">
    <location>
        <begin position="1021"/>
        <end position="1082"/>
    </location>
</feature>
<feature type="domain" description="SRCR" evidence="14">
    <location>
        <begin position="247"/>
        <end position="348"/>
    </location>
</feature>
<feature type="signal peptide" evidence="13">
    <location>
        <begin position="1"/>
        <end position="33"/>
    </location>
</feature>
<feature type="disulfide bond" evidence="10">
    <location>
        <begin position="632"/>
        <end position="642"/>
    </location>
</feature>
<name>A0AAV1GPI0_XYRNO</name>
<keyword evidence="12" id="KW-0812">Transmembrane</keyword>
<evidence type="ECO:0000313" key="17">
    <source>
        <dbReference type="Proteomes" id="UP001178508"/>
    </source>
</evidence>
<feature type="disulfide bond" evidence="10">
    <location>
        <begin position="737"/>
        <end position="747"/>
    </location>
</feature>
<dbReference type="Gene3D" id="3.10.250.10">
    <property type="entry name" value="SRCR-like domain"/>
    <property type="match status" value="15"/>
</dbReference>
<dbReference type="PRINTS" id="PR00258">
    <property type="entry name" value="SPERACTRCPTR"/>
</dbReference>
<proteinExistence type="predicted"/>
<feature type="disulfide bond" evidence="10">
    <location>
        <begin position="391"/>
        <end position="452"/>
    </location>
</feature>
<evidence type="ECO:0000256" key="12">
    <source>
        <dbReference type="SAM" id="Phobius"/>
    </source>
</evidence>
<feature type="disulfide bond" evidence="10">
    <location>
        <begin position="1534"/>
        <end position="1598"/>
    </location>
</feature>
<feature type="domain" description="SRCR" evidence="14">
    <location>
        <begin position="1298"/>
        <end position="1399"/>
    </location>
</feature>
<feature type="disulfide bond" evidence="10">
    <location>
        <begin position="1442"/>
        <end position="1503"/>
    </location>
</feature>
<comment type="caution">
    <text evidence="10">Lacks conserved residue(s) required for the propagation of feature annotation.</text>
</comment>
<feature type="domain" description="SRCR" evidence="14">
    <location>
        <begin position="37"/>
        <end position="138"/>
    </location>
</feature>
<gene>
    <name evidence="16" type="ORF">XNOV1_A005172</name>
</gene>
<keyword evidence="1 13" id="KW-0732">Signal</keyword>
<evidence type="ECO:0000256" key="10">
    <source>
        <dbReference type="PROSITE-ProRule" id="PRU00196"/>
    </source>
</evidence>
<evidence type="ECO:0000256" key="5">
    <source>
        <dbReference type="ARBA" id="ARBA00023180"/>
    </source>
</evidence>
<feature type="compositionally biased region" description="Basic and acidic residues" evidence="11">
    <location>
        <begin position="1928"/>
        <end position="1937"/>
    </location>
</feature>
<evidence type="ECO:0000256" key="9">
    <source>
        <dbReference type="ARBA" id="ARBA00069168"/>
    </source>
</evidence>
<feature type="domain" description="SRCR" evidence="14">
    <location>
        <begin position="667"/>
        <end position="768"/>
    </location>
</feature>
<keyword evidence="6" id="KW-0393">Immunoglobulin domain</keyword>
<feature type="disulfide bond" evidence="10">
    <location>
        <begin position="1368"/>
        <end position="1378"/>
    </location>
</feature>
<keyword evidence="4" id="KW-0675">Receptor</keyword>
<dbReference type="FunFam" id="3.10.250.10:FF:000006">
    <property type="entry name" value="neurotrypsin isoform X2"/>
    <property type="match status" value="9"/>
</dbReference>
<feature type="domain" description="SRCR" evidence="14">
    <location>
        <begin position="1192"/>
        <end position="1294"/>
    </location>
</feature>
<feature type="disulfide bond" evidence="10">
    <location>
        <begin position="527"/>
        <end position="537"/>
    </location>
</feature>
<evidence type="ECO:0000259" key="15">
    <source>
        <dbReference type="PROSITE" id="PS50835"/>
    </source>
</evidence>
<feature type="disulfide bond" evidence="10">
    <location>
        <begin position="181"/>
        <end position="242"/>
    </location>
</feature>
<dbReference type="PROSITE" id="PS50835">
    <property type="entry name" value="IG_LIKE"/>
    <property type="match status" value="1"/>
</dbReference>
<feature type="disulfide bond" evidence="10">
    <location>
        <begin position="588"/>
        <end position="652"/>
    </location>
</feature>
<feature type="disulfide bond" evidence="10">
    <location>
        <begin position="76"/>
        <end position="137"/>
    </location>
</feature>
<evidence type="ECO:0000256" key="3">
    <source>
        <dbReference type="ARBA" id="ARBA00023157"/>
    </source>
</evidence>
<feature type="disulfide bond" evidence="10">
    <location>
        <begin position="1337"/>
        <end position="1398"/>
    </location>
</feature>
<feature type="disulfide bond" evidence="10">
    <location>
        <begin position="107"/>
        <end position="117"/>
    </location>
</feature>
<dbReference type="InterPro" id="IPR013151">
    <property type="entry name" value="Immunoglobulin_dom"/>
</dbReference>
<sequence>MMVTYALAVMNIQQKNLHFILVCLSLTFSSCAAGNRIRLSGVGSTRCSGRVEIFSGSKWGTVCDDDWDMNDAQVVCRQLSCGTAVNAPQSAHFGQGSGQIFLDDVACSGSERFLSDCRHAGFATHNCGHGEDAGVVCSGAQIRLGGQGSTPCSGRVEIFSGSEWGTVCDDSWDMNDAQVVCRELNCGTAVNAPQSAHFGQGSGQIFLDEVACSGSESFLTDCQHRGFGTHDCGHNEDAGVVCSGAPIRLSGLEPSRCSGRVEIFSGREWGTVCHDNWDIKDAQVVCRQLNCGTALKATLGASFGQGSGPIFLDDVACSGSEGGLSFCRHAGFGTHNCGHSKDAGVVCSGNQIRLSGLGSTRCSGRVEIFSGSEWGTVCDDGWDMNDAQVVCRQLSCGTAVNAPQSAHFGEGSGPIFLDDVACSGSERFLSDCRHAGFGTHNCGHGEDAGVVCSGTRIKLGGLGSTPCSGRVEIFSGSEWGTVCDDNWDMNDAKVVCRQLNCGTAVTAPPSAHFGEGSGPIFLDDVACSGSESFLTDCQHQGFGTHNCGHGEDAGVVCSGAQIRLGGQGSTPCSGRVEIFSGSEWGTVCHDNWDMNDAQVVCRQLNCGTAVNAPRSAHFGQGSGPIFLDDVACSGSEGRLSFCRHAGFGTHNCGHSKDAGVVCSGAPIRLGGQGSTPCSGRVEIFSGSEWGTVCDDNWDMNDAQVVCRQLSCGTAVNAPRSAHFGQGSGPIFLDDVACSGSEGGLSFCRHAVFGTHNCGHSKDAGVVCSGAPIRLGGQGSTPCSGRVEIFSGSEWGTVCDDNWDMNDAQVVCRQLNCGTAVNAPRSAHFGQGSGPIFLDDVACSGSEGGLSFCRHAGFGTHNCGHSKDAGVVCSGAQIRLGGQGSTPCSGRVEIFSGSEWGTVCHDNWDMNDAKVVCRQLNCGTAVNAPQSAHFGQGSGQIFLDDVACSGSEGGLSFCRHAGFGTHNCGHSKDAGVVCSGAPIRLGGQGSTPCSGRVEIFSGSEWGTVCDDNWDMNDAQVVCRQLNCGTAVNAPRSAHFGQGSGPIFLDDVACSGSEGGLSFCRHAGFGTHNCGHSKDAGVVCSGAQIRLGGQGSTPCSGRVEIFSGSEWGTVCHDNWDMNDAKVVCRQLNCGTAVNAPQSAHFGQGSGQIFLDDVACSGSEGGLSFCRHAGFGTHNCGHSKDAGVVCSGAPIRLGGQGSTPCSGRVEIFSGSEWGTVCHDTWDMNDAQVVCRQLNCGTAVNAPRSAHFGQGSGPIFLDDVACSGRSEGGLSFCRHAGFGTHNCGHSKDASVVCSGAPIRLGGQGSTPCSGRVEIFSGSEWGTVCHDNWDMNDAQVVCRQLNCGTAVNAPRSAHFGQGSGPIFLDDVACSGSEGGLSFCRHAVFGTNNCGHSKDAGVVCSGAPIRLGGQGSTPCSGRVEIFSGSEWGTVCDDNWDINDAQVVCRQLKCGTALKAPRSAHFGQGSGQIFLDDVTCSGSEGGLSFCRHAGFGTHNCGHSKDAGVVCSGAPIRVSGLEPSRCSGRVEIFSGSEWGTVCHDNWDMNDAQVVCRQLKCGTALKATLGASFGQGSGPIFLDDVACSGSEGSLSFCRHAGFGTHYCGHSKDAGVVCSVSLPKPSISMIPVGEMSWGQEVNIICSITTDLLGGTFILKKTSSSLKITQTSNTNPSTFSITSVDFDDEGSYQCQYEKTILSQSYSSALSDPVTVSITVTLQQPTIFLTSPNGGLIWSPEGAEVIRGYTFFFVCSINCSYPEGQFFLMSSSSNITLTKPAVNHSASFEFPVADYQHIGNYSCVYELELSTQRFNSTESALLQVIIKPSLVPLVSLSAAGTLLLLLLMGFMVVCIICKRSQQAKQPETLDQTQLAVRAVNCYNDEEDFEYENLDFVRIKKNVKAETKDGDEDCEYEVPEGCRDQRYDNLRKAKVFSQAAENKKEERDKEETSDEEDDYKNFKRPFTGSADDIHEDNIYQNFTDGLFSTAAGHT</sequence>
<evidence type="ECO:0000256" key="2">
    <source>
        <dbReference type="ARBA" id="ARBA00022737"/>
    </source>
</evidence>
<dbReference type="SUPFAM" id="SSF48726">
    <property type="entry name" value="Immunoglobulin"/>
    <property type="match status" value="1"/>
</dbReference>
<evidence type="ECO:0000313" key="16">
    <source>
        <dbReference type="EMBL" id="CAJ1075388.1"/>
    </source>
</evidence>
<organism evidence="16 17">
    <name type="scientific">Xyrichtys novacula</name>
    <name type="common">Pearly razorfish</name>
    <name type="synonym">Hemipteronotus novacula</name>
    <dbReference type="NCBI Taxonomy" id="13765"/>
    <lineage>
        <taxon>Eukaryota</taxon>
        <taxon>Metazoa</taxon>
        <taxon>Chordata</taxon>
        <taxon>Craniata</taxon>
        <taxon>Vertebrata</taxon>
        <taxon>Euteleostomi</taxon>
        <taxon>Actinopterygii</taxon>
        <taxon>Neopterygii</taxon>
        <taxon>Teleostei</taxon>
        <taxon>Neoteleostei</taxon>
        <taxon>Acanthomorphata</taxon>
        <taxon>Eupercaria</taxon>
        <taxon>Labriformes</taxon>
        <taxon>Labridae</taxon>
        <taxon>Xyrichtys</taxon>
    </lineage>
</organism>
<evidence type="ECO:0000256" key="1">
    <source>
        <dbReference type="ARBA" id="ARBA00022729"/>
    </source>
</evidence>
<keyword evidence="17" id="KW-1185">Reference proteome</keyword>
<dbReference type="InterPro" id="IPR036179">
    <property type="entry name" value="Ig-like_dom_sf"/>
</dbReference>
<feature type="domain" description="SRCR" evidence="14">
    <location>
        <begin position="142"/>
        <end position="243"/>
    </location>
</feature>
<dbReference type="PROSITE" id="PS50287">
    <property type="entry name" value="SRCR_2"/>
    <property type="match status" value="15"/>
</dbReference>
<feature type="disulfide bond" evidence="10">
    <location>
        <begin position="273"/>
        <end position="337"/>
    </location>
</feature>
<accession>A0AAV1GPI0</accession>
<dbReference type="PANTHER" id="PTHR19331">
    <property type="entry name" value="SCAVENGER RECEPTOR DOMAIN-CONTAINING"/>
    <property type="match status" value="1"/>
</dbReference>
<feature type="disulfide bond" evidence="10">
    <location>
        <begin position="168"/>
        <end position="232"/>
    </location>
</feature>
<dbReference type="Pfam" id="PF00047">
    <property type="entry name" value="ig"/>
    <property type="match status" value="1"/>
</dbReference>
<feature type="disulfide bond" evidence="10">
    <location>
        <begin position="483"/>
        <end position="547"/>
    </location>
</feature>
<feature type="disulfide bond" evidence="10">
    <location>
        <begin position="947"/>
        <end position="957"/>
    </location>
</feature>
<keyword evidence="5" id="KW-0325">Glycoprotein</keyword>
<dbReference type="InterPro" id="IPR001190">
    <property type="entry name" value="SRCR"/>
</dbReference>
<feature type="domain" description="SRCR" evidence="14">
    <location>
        <begin position="877"/>
        <end position="978"/>
    </location>
</feature>
<feature type="disulfide bond" evidence="10">
    <location>
        <begin position="1126"/>
        <end position="1187"/>
    </location>
</feature>
<feature type="disulfide bond" evidence="10">
    <location>
        <begin position="601"/>
        <end position="662"/>
    </location>
</feature>
<feature type="disulfide bond" evidence="10">
    <location>
        <begin position="422"/>
        <end position="432"/>
    </location>
</feature>
<dbReference type="FunFam" id="3.10.250.10:FF:000007">
    <property type="entry name" value="Soluble scavenger receptor cysteine-rich domain-containing protein SSC5D"/>
    <property type="match status" value="1"/>
</dbReference>
<feature type="region of interest" description="Disordered" evidence="11">
    <location>
        <begin position="1925"/>
        <end position="1962"/>
    </location>
</feature>
<feature type="disulfide bond" evidence="10">
    <location>
        <begin position="286"/>
        <end position="347"/>
    </location>
</feature>
<feature type="domain" description="SRCR" evidence="14">
    <location>
        <begin position="455"/>
        <end position="558"/>
    </location>
</feature>
<feature type="disulfide bond" evidence="10">
    <location>
        <begin position="1429"/>
        <end position="1493"/>
    </location>
</feature>
<dbReference type="InterPro" id="IPR003599">
    <property type="entry name" value="Ig_sub"/>
</dbReference>
<dbReference type="EMBL" id="OY660879">
    <property type="protein sequence ID" value="CAJ1075388.1"/>
    <property type="molecule type" value="Genomic_DNA"/>
</dbReference>
<feature type="domain" description="SRCR" evidence="14">
    <location>
        <begin position="1403"/>
        <end position="1504"/>
    </location>
</feature>
<comment type="subunit">
    <text evidence="8">Interacts with LGALS1 and laminin.</text>
</comment>
<keyword evidence="3 10" id="KW-1015">Disulfide bond</keyword>
<feature type="domain" description="SRCR" evidence="14">
    <location>
        <begin position="562"/>
        <end position="663"/>
    </location>
</feature>
<dbReference type="FunFam" id="3.10.250.10:FF:000002">
    <property type="entry name" value="Scavenger receptor cysteine-rich type 1 protein M130"/>
    <property type="match status" value="5"/>
</dbReference>
<comment type="function">
    <text evidence="7">Binds to extracellular matrix proteins. Binds to pathogen-associated molecular patterns (PAMPs) present on the cell walls of Gram-positive and Gram-negative bacteria and fungi, behaving as a pattern recognition receptor (PRR). Induces bacterial and fungal aggregation and subsequent inhibition of PAMP-induced cytokine release. Does not possess intrinsic bactericidal activity. May play a role in the innate defense and homeostasis of certain epithelial surfaces.</text>
</comment>
<keyword evidence="12" id="KW-1133">Transmembrane helix</keyword>
<evidence type="ECO:0000259" key="14">
    <source>
        <dbReference type="PROSITE" id="PS50287"/>
    </source>
</evidence>
<feature type="disulfide bond" evidence="10">
    <location>
        <begin position="693"/>
        <end position="757"/>
    </location>
</feature>
<evidence type="ECO:0000256" key="13">
    <source>
        <dbReference type="SAM" id="SignalP"/>
    </source>
</evidence>
<feature type="domain" description="Ig-like" evidence="15">
    <location>
        <begin position="1615"/>
        <end position="1699"/>
    </location>
</feature>
<feature type="disulfide bond" evidence="10">
    <location>
        <begin position="212"/>
        <end position="222"/>
    </location>
</feature>
<reference evidence="16" key="1">
    <citation type="submission" date="2023-08" db="EMBL/GenBank/DDBJ databases">
        <authorList>
            <person name="Alioto T."/>
            <person name="Alioto T."/>
            <person name="Gomez Garrido J."/>
        </authorList>
    </citation>
    <scope>NUCLEOTIDE SEQUENCE</scope>
</reference>
<dbReference type="InterPro" id="IPR013783">
    <property type="entry name" value="Ig-like_fold"/>
</dbReference>
<dbReference type="InterPro" id="IPR007110">
    <property type="entry name" value="Ig-like_dom"/>
</dbReference>
<feature type="transmembrane region" description="Helical" evidence="12">
    <location>
        <begin position="1821"/>
        <end position="1845"/>
    </location>
</feature>
<feature type="disulfide bond" evidence="10">
    <location>
        <begin position="706"/>
        <end position="767"/>
    </location>
</feature>
<feature type="disulfide bond" evidence="10">
    <location>
        <begin position="1157"/>
        <end position="1167"/>
    </location>
</feature>
<dbReference type="PANTHER" id="PTHR19331:SF465">
    <property type="entry name" value="EGG PEPTIDE SPERACT RECEPTOR"/>
    <property type="match status" value="1"/>
</dbReference>
<dbReference type="InterPro" id="IPR036772">
    <property type="entry name" value="SRCR-like_dom_sf"/>
</dbReference>
<dbReference type="Proteomes" id="UP001178508">
    <property type="component" value="Chromosome 16"/>
</dbReference>
<feature type="disulfide bond" evidence="10">
    <location>
        <begin position="1052"/>
        <end position="1062"/>
    </location>
</feature>
<feature type="domain" description="SRCR" evidence="14">
    <location>
        <begin position="982"/>
        <end position="1083"/>
    </location>
</feature>
<feature type="disulfide bond" evidence="10">
    <location>
        <begin position="496"/>
        <end position="557"/>
    </location>
</feature>
<feature type="domain" description="SRCR" evidence="14">
    <location>
        <begin position="352"/>
        <end position="453"/>
    </location>
</feature>
<evidence type="ECO:0000256" key="4">
    <source>
        <dbReference type="ARBA" id="ARBA00023170"/>
    </source>
</evidence>
<evidence type="ECO:0000256" key="6">
    <source>
        <dbReference type="ARBA" id="ARBA00023319"/>
    </source>
</evidence>
<feature type="disulfide bond" evidence="10">
    <location>
        <begin position="1578"/>
        <end position="1588"/>
    </location>
</feature>
<feature type="disulfide bond" evidence="10">
    <location>
        <begin position="1547"/>
        <end position="1608"/>
    </location>
</feature>
<keyword evidence="12" id="KW-0472">Membrane</keyword>
<feature type="disulfide bond" evidence="10">
    <location>
        <begin position="1473"/>
        <end position="1483"/>
    </location>
</feature>
<evidence type="ECO:0000256" key="7">
    <source>
        <dbReference type="ARBA" id="ARBA00058074"/>
    </source>
</evidence>
<keyword evidence="2" id="KW-0677">Repeat</keyword>
<dbReference type="Gene3D" id="2.60.40.10">
    <property type="entry name" value="Immunoglobulins"/>
    <property type="match status" value="2"/>
</dbReference>
<feature type="disulfide bond" evidence="10">
    <location>
        <begin position="903"/>
        <end position="967"/>
    </location>
</feature>
<feature type="domain" description="SRCR" evidence="14">
    <location>
        <begin position="772"/>
        <end position="873"/>
    </location>
</feature>
<feature type="disulfide bond" evidence="10">
    <location>
        <begin position="916"/>
        <end position="977"/>
    </location>
</feature>
<dbReference type="SMART" id="SM00409">
    <property type="entry name" value="IG"/>
    <property type="match status" value="2"/>
</dbReference>
<feature type="disulfide bond" evidence="10">
    <location>
        <begin position="63"/>
        <end position="127"/>
    </location>
</feature>
<dbReference type="Pfam" id="PF00530">
    <property type="entry name" value="SRCR"/>
    <property type="match status" value="15"/>
</dbReference>
<feature type="disulfide bond" evidence="10">
    <location>
        <begin position="1324"/>
        <end position="1388"/>
    </location>
</feature>
<dbReference type="SUPFAM" id="SSF56487">
    <property type="entry name" value="SRCR-like"/>
    <property type="match status" value="15"/>
</dbReference>
<evidence type="ECO:0000256" key="8">
    <source>
        <dbReference type="ARBA" id="ARBA00064153"/>
    </source>
</evidence>
<feature type="domain" description="SRCR" evidence="14">
    <location>
        <begin position="1508"/>
        <end position="1609"/>
    </location>
</feature>
<feature type="disulfide bond" evidence="10">
    <location>
        <begin position="842"/>
        <end position="852"/>
    </location>
</feature>
<dbReference type="GO" id="GO:0016020">
    <property type="term" value="C:membrane"/>
    <property type="evidence" value="ECO:0007669"/>
    <property type="project" value="InterPro"/>
</dbReference>
<feature type="domain" description="SRCR" evidence="14">
    <location>
        <begin position="1087"/>
        <end position="1188"/>
    </location>
</feature>
<feature type="chain" id="PRO_5043572681" description="Soluble scavenger receptor cysteine-rich domain-containing protein SSC5D" evidence="13">
    <location>
        <begin position="34"/>
        <end position="1981"/>
    </location>
</feature>
<protein>
    <recommendedName>
        <fullName evidence="9">Soluble scavenger receptor cysteine-rich domain-containing protein SSC5D</fullName>
    </recommendedName>
</protein>